<dbReference type="PROSITE" id="PS50862">
    <property type="entry name" value="AA_TRNA_LIGASE_II"/>
    <property type="match status" value="1"/>
</dbReference>
<dbReference type="Gene3D" id="3.30.930.10">
    <property type="entry name" value="Bira Bifunctional Protein, Domain 2"/>
    <property type="match status" value="1"/>
</dbReference>
<evidence type="ECO:0000256" key="7">
    <source>
        <dbReference type="PIRSR" id="PIRSR001549-1"/>
    </source>
</evidence>
<dbReference type="GO" id="GO:0005524">
    <property type="term" value="F:ATP binding"/>
    <property type="evidence" value="ECO:0007669"/>
    <property type="project" value="UniProtKB-UniRule"/>
</dbReference>
<keyword evidence="6" id="KW-0030">Aminoacyl-tRNA synthetase</keyword>
<feature type="domain" description="Aminoacyl-transfer RNA synthetases class-II family profile" evidence="8">
    <location>
        <begin position="6"/>
        <end position="330"/>
    </location>
</feature>
<dbReference type="Pfam" id="PF03129">
    <property type="entry name" value="HGTP_anticodon"/>
    <property type="match status" value="1"/>
</dbReference>
<feature type="binding site" evidence="7">
    <location>
        <position position="107"/>
    </location>
    <ligand>
        <name>L-histidine</name>
        <dbReference type="ChEBI" id="CHEBI:57595"/>
    </ligand>
</feature>
<evidence type="ECO:0000259" key="8">
    <source>
        <dbReference type="PROSITE" id="PS50862"/>
    </source>
</evidence>
<dbReference type="AlphaFoldDB" id="A0A520KUQ5"/>
<dbReference type="CDD" id="cd00773">
    <property type="entry name" value="HisRS-like_core"/>
    <property type="match status" value="1"/>
</dbReference>
<feature type="binding site" evidence="7">
    <location>
        <position position="121"/>
    </location>
    <ligand>
        <name>L-histidine</name>
        <dbReference type="ChEBI" id="CHEBI:57595"/>
    </ligand>
</feature>
<dbReference type="InterPro" id="IPR045864">
    <property type="entry name" value="aa-tRNA-synth_II/BPL/LPL"/>
</dbReference>
<sequence>MIEKPRGTRDFLPEEMNIRRIVEKKMRDAAERWGYVEIKTPTFEHLELFTLKSGESIIDEIYAFKDKGGRMLALRPEITAPVIRIYINKMQNRQKPLRLYYFDNCFRYERPQKGRFREFWQFGIELIGGRRDLANFEMIALSVDILRSIGLNNFDLHLGDVFLLKRSITRNNNDIDEEKQRKIFRLIDKKDYNTLNAFLDDERIDGEGLFALLDLKDLSTIDDIKKIFGEEEKEEIEDILKILDLLSIYDIHPILDFSIARGLDYYSGIVFEIYSRGLGAQKQICGGGEYELIELFGGKSENTRGFALGFDRIMEVVKEERKNDKRILVVSTEECRRHAITLSKELRKRFIVETDIMGRNLKAQLSYANSVGINFAIIIGRKEVEENRFTLKNLTSGEQFYLTIDRLIEMLQTFGL</sequence>
<dbReference type="NCBIfam" id="TIGR00442">
    <property type="entry name" value="hisS"/>
    <property type="match status" value="1"/>
</dbReference>
<dbReference type="PIRSF" id="PIRSF001549">
    <property type="entry name" value="His-tRNA_synth"/>
    <property type="match status" value="1"/>
</dbReference>
<dbReference type="SUPFAM" id="SSF52954">
    <property type="entry name" value="Class II aaRS ABD-related"/>
    <property type="match status" value="1"/>
</dbReference>
<dbReference type="InterPro" id="IPR004516">
    <property type="entry name" value="HisRS/HisZ"/>
</dbReference>
<dbReference type="GO" id="GO:0006427">
    <property type="term" value="P:histidyl-tRNA aminoacylation"/>
    <property type="evidence" value="ECO:0007669"/>
    <property type="project" value="UniProtKB-UniRule"/>
</dbReference>
<evidence type="ECO:0000313" key="10">
    <source>
        <dbReference type="Proteomes" id="UP000317158"/>
    </source>
</evidence>
<dbReference type="InterPro" id="IPR006195">
    <property type="entry name" value="aa-tRNA-synth_II"/>
</dbReference>
<comment type="caution">
    <text evidence="9">The sequence shown here is derived from an EMBL/GenBank/DDBJ whole genome shotgun (WGS) entry which is preliminary data.</text>
</comment>
<accession>A0A520KUQ5</accession>
<comment type="catalytic activity">
    <reaction evidence="5 6">
        <text>tRNA(His) + L-histidine + ATP = L-histidyl-tRNA(His) + AMP + diphosphate + H(+)</text>
        <dbReference type="Rhea" id="RHEA:17313"/>
        <dbReference type="Rhea" id="RHEA-COMP:9665"/>
        <dbReference type="Rhea" id="RHEA-COMP:9689"/>
        <dbReference type="ChEBI" id="CHEBI:15378"/>
        <dbReference type="ChEBI" id="CHEBI:30616"/>
        <dbReference type="ChEBI" id="CHEBI:33019"/>
        <dbReference type="ChEBI" id="CHEBI:57595"/>
        <dbReference type="ChEBI" id="CHEBI:78442"/>
        <dbReference type="ChEBI" id="CHEBI:78527"/>
        <dbReference type="ChEBI" id="CHEBI:456215"/>
        <dbReference type="EC" id="6.1.1.21"/>
    </reaction>
</comment>
<evidence type="ECO:0000256" key="1">
    <source>
        <dbReference type="ARBA" id="ARBA00004496"/>
    </source>
</evidence>
<dbReference type="GO" id="GO:0004821">
    <property type="term" value="F:histidine-tRNA ligase activity"/>
    <property type="evidence" value="ECO:0007669"/>
    <property type="project" value="UniProtKB-UniRule"/>
</dbReference>
<organism evidence="9 10">
    <name type="scientific">Methanoliparum thermophilum</name>
    <dbReference type="NCBI Taxonomy" id="2491083"/>
    <lineage>
        <taxon>Archaea</taxon>
        <taxon>Methanobacteriati</taxon>
        <taxon>Methanobacteriota</taxon>
        <taxon>Candidatus Methanoliparia</taxon>
        <taxon>Candidatus Methanoliparales</taxon>
        <taxon>Candidatus Methanoliparaceae</taxon>
        <taxon>Candidatus Methanoliparum</taxon>
    </lineage>
</organism>
<dbReference type="PANTHER" id="PTHR43707">
    <property type="entry name" value="HISTIDYL-TRNA SYNTHETASE"/>
    <property type="match status" value="1"/>
</dbReference>
<dbReference type="InterPro" id="IPR041715">
    <property type="entry name" value="HisRS-like_core"/>
</dbReference>
<dbReference type="SUPFAM" id="SSF55681">
    <property type="entry name" value="Class II aaRS and biotin synthetases"/>
    <property type="match status" value="1"/>
</dbReference>
<dbReference type="EMBL" id="RXIF01000002">
    <property type="protein sequence ID" value="RZN65431.1"/>
    <property type="molecule type" value="Genomic_DNA"/>
</dbReference>
<dbReference type="PANTHER" id="PTHR43707:SF1">
    <property type="entry name" value="HISTIDINE--TRNA LIGASE, MITOCHONDRIAL-RELATED"/>
    <property type="match status" value="1"/>
</dbReference>
<comment type="subcellular location">
    <subcellularLocation>
        <location evidence="1 6">Cytoplasm</location>
    </subcellularLocation>
</comment>
<dbReference type="EC" id="6.1.1.21" evidence="6"/>
<dbReference type="Proteomes" id="UP000317158">
    <property type="component" value="Unassembled WGS sequence"/>
</dbReference>
<dbReference type="InterPro" id="IPR004517">
    <property type="entry name" value="HisZ"/>
</dbReference>
<dbReference type="GO" id="GO:0005737">
    <property type="term" value="C:cytoplasm"/>
    <property type="evidence" value="ECO:0007669"/>
    <property type="project" value="UniProtKB-SubCell"/>
</dbReference>
<evidence type="ECO:0000256" key="4">
    <source>
        <dbReference type="ARBA" id="ARBA00022741"/>
    </source>
</evidence>
<dbReference type="GO" id="GO:0000105">
    <property type="term" value="P:L-histidine biosynthetic process"/>
    <property type="evidence" value="ECO:0007669"/>
    <property type="project" value="InterPro"/>
</dbReference>
<keyword evidence="6 9" id="KW-0436">Ligase</keyword>
<keyword evidence="3 6" id="KW-0963">Cytoplasm</keyword>
<dbReference type="HAMAP" id="MF_00125">
    <property type="entry name" value="HisZ"/>
    <property type="match status" value="1"/>
</dbReference>
<evidence type="ECO:0000256" key="2">
    <source>
        <dbReference type="ARBA" id="ARBA00008226"/>
    </source>
</evidence>
<feature type="binding site" evidence="7">
    <location>
        <position position="261"/>
    </location>
    <ligand>
        <name>L-histidine</name>
        <dbReference type="ChEBI" id="CHEBI:57595"/>
    </ligand>
</feature>
<feature type="binding site" evidence="7">
    <location>
        <position position="125"/>
    </location>
    <ligand>
        <name>L-histidine</name>
        <dbReference type="ChEBI" id="CHEBI:57595"/>
    </ligand>
</feature>
<comment type="similarity">
    <text evidence="2 6">Belongs to the class-II aminoacyl-tRNA synthetase family.</text>
</comment>
<keyword evidence="6" id="KW-0648">Protein biosynthesis</keyword>
<feature type="binding site" evidence="7">
    <location>
        <begin position="265"/>
        <end position="266"/>
    </location>
    <ligand>
        <name>L-histidine</name>
        <dbReference type="ChEBI" id="CHEBI:57595"/>
    </ligand>
</feature>
<name>A0A520KUQ5_METT2</name>
<dbReference type="InterPro" id="IPR036621">
    <property type="entry name" value="Anticodon-bd_dom_sf"/>
</dbReference>
<feature type="binding site" evidence="7">
    <location>
        <begin position="77"/>
        <end position="79"/>
    </location>
    <ligand>
        <name>L-histidine</name>
        <dbReference type="ChEBI" id="CHEBI:57595"/>
    </ligand>
</feature>
<keyword evidence="4 6" id="KW-0547">Nucleotide-binding</keyword>
<evidence type="ECO:0000256" key="6">
    <source>
        <dbReference type="HAMAP-Rule" id="MF_00127"/>
    </source>
</evidence>
<dbReference type="InterPro" id="IPR004154">
    <property type="entry name" value="Anticodon-bd"/>
</dbReference>
<evidence type="ECO:0000313" key="9">
    <source>
        <dbReference type="EMBL" id="RZN65431.1"/>
    </source>
</evidence>
<keyword evidence="6" id="KW-0067">ATP-binding</keyword>
<reference evidence="9 10" key="1">
    <citation type="journal article" date="2019" name="Nat. Microbiol.">
        <title>Wide diversity of methane and short-chain alkane metabolisms in uncultured archaea.</title>
        <authorList>
            <person name="Borrel G."/>
            <person name="Adam P.S."/>
            <person name="McKay L.J."/>
            <person name="Chen L.X."/>
            <person name="Sierra-Garcia I.N."/>
            <person name="Sieber C.M."/>
            <person name="Letourneur Q."/>
            <person name="Ghozlane A."/>
            <person name="Andersen G.L."/>
            <person name="Li W.J."/>
            <person name="Hallam S.J."/>
            <person name="Muyzer G."/>
            <person name="de Oliveira V.M."/>
            <person name="Inskeep W.P."/>
            <person name="Banfield J.F."/>
            <person name="Gribaldo S."/>
        </authorList>
    </citation>
    <scope>NUCLEOTIDE SEQUENCE [LARGE SCALE GENOMIC DNA]</scope>
    <source>
        <strain evidence="9">NM1a</strain>
    </source>
</reference>
<dbReference type="InterPro" id="IPR015807">
    <property type="entry name" value="His-tRNA-ligase"/>
</dbReference>
<proteinExistence type="inferred from homology"/>
<dbReference type="Gene3D" id="3.40.50.800">
    <property type="entry name" value="Anticodon-binding domain"/>
    <property type="match status" value="1"/>
</dbReference>
<protein>
    <recommendedName>
        <fullName evidence="6">Histidine--tRNA ligase</fullName>
        <ecNumber evidence="6">6.1.1.21</ecNumber>
    </recommendedName>
    <alternativeName>
        <fullName evidence="6">Histidyl-tRNA synthetase</fullName>
        <shortName evidence="6">HisRS</shortName>
    </alternativeName>
</protein>
<gene>
    <name evidence="6" type="primary">hisS</name>
    <name evidence="9" type="ORF">EF806_00625</name>
</gene>
<dbReference type="HAMAP" id="MF_00127">
    <property type="entry name" value="His_tRNA_synth"/>
    <property type="match status" value="1"/>
</dbReference>
<evidence type="ECO:0000256" key="5">
    <source>
        <dbReference type="ARBA" id="ARBA00047639"/>
    </source>
</evidence>
<evidence type="ECO:0000256" key="3">
    <source>
        <dbReference type="ARBA" id="ARBA00022490"/>
    </source>
</evidence>
<dbReference type="Pfam" id="PF13393">
    <property type="entry name" value="tRNA-synt_His"/>
    <property type="match status" value="1"/>
</dbReference>